<dbReference type="Pfam" id="PF08450">
    <property type="entry name" value="SGL"/>
    <property type="match status" value="1"/>
</dbReference>
<dbReference type="GO" id="GO:0016787">
    <property type="term" value="F:hydrolase activity"/>
    <property type="evidence" value="ECO:0007669"/>
    <property type="project" value="UniProtKB-KW"/>
</dbReference>
<feature type="domain" description="SMP-30/Gluconolactonase/LRE-like region" evidence="2">
    <location>
        <begin position="213"/>
        <end position="434"/>
    </location>
</feature>
<keyword evidence="1" id="KW-0378">Hydrolase</keyword>
<evidence type="ECO:0000313" key="3">
    <source>
        <dbReference type="EMBL" id="KAF0709201.1"/>
    </source>
</evidence>
<comment type="caution">
    <text evidence="3">The sequence shown here is derived from an EMBL/GenBank/DDBJ whole genome shotgun (WGS) entry which is preliminary data.</text>
</comment>
<protein>
    <recommendedName>
        <fullName evidence="2">SMP-30/Gluconolactonase/LRE-like region domain-containing protein</fullName>
    </recommendedName>
</protein>
<gene>
    <name evidence="3" type="ORF">As57867_006038</name>
</gene>
<dbReference type="InterPro" id="IPR013658">
    <property type="entry name" value="SGL"/>
</dbReference>
<dbReference type="EMBL" id="VJMH01002323">
    <property type="protein sequence ID" value="KAF0709201.1"/>
    <property type="molecule type" value="Genomic_DNA"/>
</dbReference>
<reference evidence="3" key="1">
    <citation type="submission" date="2019-06" db="EMBL/GenBank/DDBJ databases">
        <title>Genomics analysis of Aphanomyces spp. identifies a new class of oomycete effector associated with host adaptation.</title>
        <authorList>
            <person name="Gaulin E."/>
        </authorList>
    </citation>
    <scope>NUCLEOTIDE SEQUENCE</scope>
    <source>
        <strain evidence="3">CBS 578.67</strain>
    </source>
</reference>
<feature type="non-terminal residue" evidence="3">
    <location>
        <position position="440"/>
    </location>
</feature>
<dbReference type="InterPro" id="IPR051262">
    <property type="entry name" value="SMP-30/CGR1_Lactonase"/>
</dbReference>
<sequence length="440" mass="47192">MNPLTRATILAAALIGVHGLALSALLYQSSSPSDLPRVFIASPTNQLPISLITDKSFLGRRDLASIDAVPSSTPVDVSALLHQAAIAPPPPVDVLAILRQQAQQGDTNTNNNYRQLSAIESMVVLVDASKPSMDGRRRLDTDKDWTLNLAFCHASSNGLLAYTSSKPSPSMSSVAPDVAGQCGAFDVQVETLSVTAGCNAQNHPEGCDDVYYPGCGGLTVDPLTKQVVVARTGGRSLGKLSFVTSATGTCDGHVIDWLVRFRGKKFNGPADVTFTQTGNLYFTDSPFALATTGDEMLSTNLTVLNAKRDLPFNGVFRRTQNDTQVLDANMTRPRSIAFSPDEDVMYVANADATNPYIKAFKLKADGSKECARTFFDFGNNKLNVDGKPTNKSVTCFRQYPTSVKVDSDGFVYVVMCNNIYVLDGAGTLLGRIEGDAEIHT</sequence>
<dbReference type="OrthoDB" id="78789at2759"/>
<dbReference type="PANTHER" id="PTHR47572">
    <property type="entry name" value="LIPOPROTEIN-RELATED"/>
    <property type="match status" value="1"/>
</dbReference>
<organism evidence="3">
    <name type="scientific">Aphanomyces stellatus</name>
    <dbReference type="NCBI Taxonomy" id="120398"/>
    <lineage>
        <taxon>Eukaryota</taxon>
        <taxon>Sar</taxon>
        <taxon>Stramenopiles</taxon>
        <taxon>Oomycota</taxon>
        <taxon>Saprolegniomycetes</taxon>
        <taxon>Saprolegniales</taxon>
        <taxon>Verrucalvaceae</taxon>
        <taxon>Aphanomyces</taxon>
    </lineage>
</organism>
<proteinExistence type="predicted"/>
<dbReference type="Gene3D" id="2.120.10.30">
    <property type="entry name" value="TolB, C-terminal domain"/>
    <property type="match status" value="1"/>
</dbReference>
<dbReference type="AlphaFoldDB" id="A0A6A4ZDX9"/>
<dbReference type="SUPFAM" id="SSF63829">
    <property type="entry name" value="Calcium-dependent phosphotriesterase"/>
    <property type="match status" value="1"/>
</dbReference>
<dbReference type="PANTHER" id="PTHR47572:SF4">
    <property type="entry name" value="LACTONASE DRP35"/>
    <property type="match status" value="1"/>
</dbReference>
<evidence type="ECO:0000259" key="2">
    <source>
        <dbReference type="Pfam" id="PF08450"/>
    </source>
</evidence>
<dbReference type="InterPro" id="IPR011042">
    <property type="entry name" value="6-blade_b-propeller_TolB-like"/>
</dbReference>
<accession>A0A6A4ZDX9</accession>
<name>A0A6A4ZDX9_9STRA</name>
<evidence type="ECO:0000256" key="1">
    <source>
        <dbReference type="ARBA" id="ARBA00022801"/>
    </source>
</evidence>